<dbReference type="GO" id="GO:0000381">
    <property type="term" value="P:regulation of alternative mRNA splicing, via spliceosome"/>
    <property type="evidence" value="ECO:0007669"/>
    <property type="project" value="TreeGrafter"/>
</dbReference>
<evidence type="ECO:0008006" key="7">
    <source>
        <dbReference type="Google" id="ProtNLM"/>
    </source>
</evidence>
<dbReference type="SUPFAM" id="SSF54928">
    <property type="entry name" value="RNA-binding domain, RBD"/>
    <property type="match status" value="1"/>
</dbReference>
<evidence type="ECO:0000256" key="2">
    <source>
        <dbReference type="SAM" id="MobiDB-lite"/>
    </source>
</evidence>
<feature type="domain" description="YTH" evidence="4">
    <location>
        <begin position="475"/>
        <end position="675"/>
    </location>
</feature>
<feature type="compositionally biased region" description="Low complexity" evidence="2">
    <location>
        <begin position="214"/>
        <end position="223"/>
    </location>
</feature>
<feature type="region of interest" description="Disordered" evidence="2">
    <location>
        <begin position="417"/>
        <end position="468"/>
    </location>
</feature>
<evidence type="ECO:0000313" key="5">
    <source>
        <dbReference type="EMBL" id="OCL06243.1"/>
    </source>
</evidence>
<feature type="compositionally biased region" description="Basic and acidic residues" evidence="2">
    <location>
        <begin position="453"/>
        <end position="464"/>
    </location>
</feature>
<dbReference type="PROSITE" id="PS50102">
    <property type="entry name" value="RRM"/>
    <property type="match status" value="1"/>
</dbReference>
<dbReference type="Pfam" id="PF25701">
    <property type="entry name" value="RRM_YTH1"/>
    <property type="match status" value="1"/>
</dbReference>
<dbReference type="CDD" id="cd21134">
    <property type="entry name" value="YTH"/>
    <property type="match status" value="1"/>
</dbReference>
<accession>A0A8E2JQY9</accession>
<proteinExistence type="predicted"/>
<dbReference type="PANTHER" id="PTHR12357">
    <property type="entry name" value="YTH YT521-B HOMOLOGY DOMAIN-CONTAINING"/>
    <property type="match status" value="1"/>
</dbReference>
<evidence type="ECO:0000313" key="6">
    <source>
        <dbReference type="Proteomes" id="UP000250140"/>
    </source>
</evidence>
<dbReference type="Gene3D" id="3.10.590.10">
    <property type="entry name" value="ph1033 like domains"/>
    <property type="match status" value="1"/>
</dbReference>
<dbReference type="GO" id="GO:0005654">
    <property type="term" value="C:nucleoplasm"/>
    <property type="evidence" value="ECO:0007669"/>
    <property type="project" value="TreeGrafter"/>
</dbReference>
<keyword evidence="1" id="KW-0694">RNA-binding</keyword>
<dbReference type="InterPro" id="IPR000504">
    <property type="entry name" value="RRM_dom"/>
</dbReference>
<dbReference type="PROSITE" id="PS50882">
    <property type="entry name" value="YTH"/>
    <property type="match status" value="1"/>
</dbReference>
<dbReference type="Gene3D" id="3.30.70.330">
    <property type="match status" value="1"/>
</dbReference>
<keyword evidence="6" id="KW-1185">Reference proteome</keyword>
<feature type="compositionally biased region" description="Polar residues" evidence="2">
    <location>
        <begin position="244"/>
        <end position="258"/>
    </location>
</feature>
<evidence type="ECO:0000259" key="3">
    <source>
        <dbReference type="PROSITE" id="PS50102"/>
    </source>
</evidence>
<dbReference type="InterPro" id="IPR045168">
    <property type="entry name" value="YTH_prot"/>
</dbReference>
<dbReference type="SMART" id="SM00360">
    <property type="entry name" value="RRM"/>
    <property type="match status" value="1"/>
</dbReference>
<feature type="compositionally biased region" description="Polar residues" evidence="2">
    <location>
        <begin position="92"/>
        <end position="106"/>
    </location>
</feature>
<feature type="region of interest" description="Disordered" evidence="2">
    <location>
        <begin position="242"/>
        <end position="266"/>
    </location>
</feature>
<dbReference type="InterPro" id="IPR057720">
    <property type="entry name" value="RRM_YTH1"/>
</dbReference>
<dbReference type="InterPro" id="IPR007275">
    <property type="entry name" value="YTH_domain"/>
</dbReference>
<dbReference type="EMBL" id="KV750105">
    <property type="protein sequence ID" value="OCL06243.1"/>
    <property type="molecule type" value="Genomic_DNA"/>
</dbReference>
<dbReference type="OrthoDB" id="306690at2759"/>
<dbReference type="GO" id="GO:1990247">
    <property type="term" value="F:N6-methyladenosine-containing RNA reader activity"/>
    <property type="evidence" value="ECO:0007669"/>
    <property type="project" value="TreeGrafter"/>
</dbReference>
<dbReference type="CDD" id="cd00590">
    <property type="entry name" value="RRM_SF"/>
    <property type="match status" value="1"/>
</dbReference>
<feature type="compositionally biased region" description="Polar residues" evidence="2">
    <location>
        <begin position="171"/>
        <end position="212"/>
    </location>
</feature>
<evidence type="ECO:0000259" key="4">
    <source>
        <dbReference type="PROSITE" id="PS50882"/>
    </source>
</evidence>
<feature type="region of interest" description="Disordered" evidence="2">
    <location>
        <begin position="164"/>
        <end position="223"/>
    </location>
</feature>
<sequence length="705" mass="76548">MAFVWVQQWIALPVIVEEQMGDIPTDTGFQPLEPTGTDASQDESRTSARAAPGSANNPSSSEYRSHSNNAPFYSQFSSLPQPQPRLDIPRAPNQQSNTFYGVSPSQELSTSSFNMSAVVGALPEYPPAISGQSIPQVHQQGSRALSGGSTSALVYQLQQISRFPGHPPSGYQGQAPYNPTFGQGQYPTNFIANQNPQQTAYPQFNPNQQRSAGPSPLQPSYPSFQQQPSQYLYYAPPYGPQGQFAPNFSTQASQQPTPYNRRASLPSTQAPVIAQSAEPTTLSGSYPSANRLASGGFSSDYSGMGAFLGGGGTQGITRPGLEANINSIPRGPPRKPKQSGHALWVGNLPPGTTVVDLKDHFSRDATKDIESLFLISKSNCAFVNYRTEASCAAAMHRFHDSRFHGVRLVCRLRRSSAPASGIPTGPSAMSGPRESSVSPQRSPRLPEGEEIGEEHSQAIEETTGKESATTSRVAEKFFIVKSLTLQDLELSVRNGIWATQSHNEEALNKAYETADNVYLIFSANKSGEYFGYARMASPIHEDSAQIMETVPKAENLDSTDVPKSIPTPATEYAPKGRIIDDSARGTIFWEAEISDAEDEGVKDKEDDAVQADADTSATAQTWGKPFKIEWISTNRLPFYRTRGLRNPWNANREVKIARDGTELETSVGKRLIQMFHRSGPPGAASSALPMMQMQPPMGGPQMRPC</sequence>
<organism evidence="5 6">
    <name type="scientific">Glonium stellatum</name>
    <dbReference type="NCBI Taxonomy" id="574774"/>
    <lineage>
        <taxon>Eukaryota</taxon>
        <taxon>Fungi</taxon>
        <taxon>Dikarya</taxon>
        <taxon>Ascomycota</taxon>
        <taxon>Pezizomycotina</taxon>
        <taxon>Dothideomycetes</taxon>
        <taxon>Pleosporomycetidae</taxon>
        <taxon>Gloniales</taxon>
        <taxon>Gloniaceae</taxon>
        <taxon>Glonium</taxon>
    </lineage>
</organism>
<dbReference type="AlphaFoldDB" id="A0A8E2JQY9"/>
<dbReference type="Proteomes" id="UP000250140">
    <property type="component" value="Unassembled WGS sequence"/>
</dbReference>
<feature type="domain" description="RRM" evidence="3">
    <location>
        <begin position="341"/>
        <end position="415"/>
    </location>
</feature>
<feature type="compositionally biased region" description="Low complexity" evidence="2">
    <location>
        <begin position="47"/>
        <end position="61"/>
    </location>
</feature>
<dbReference type="GO" id="GO:0000398">
    <property type="term" value="P:mRNA splicing, via spliceosome"/>
    <property type="evidence" value="ECO:0007669"/>
    <property type="project" value="TreeGrafter"/>
</dbReference>
<protein>
    <recommendedName>
        <fullName evidence="7">YTH domain-containing protein</fullName>
    </recommendedName>
</protein>
<feature type="compositionally biased region" description="Polar residues" evidence="2">
    <location>
        <begin position="66"/>
        <end position="80"/>
    </location>
</feature>
<evidence type="ECO:0000256" key="1">
    <source>
        <dbReference type="PROSITE-ProRule" id="PRU00176"/>
    </source>
</evidence>
<dbReference type="GO" id="GO:0003729">
    <property type="term" value="F:mRNA binding"/>
    <property type="evidence" value="ECO:0007669"/>
    <property type="project" value="TreeGrafter"/>
</dbReference>
<reference evidence="5 6" key="1">
    <citation type="journal article" date="2016" name="Nat. Commun.">
        <title>Ectomycorrhizal ecology is imprinted in the genome of the dominant symbiotic fungus Cenococcum geophilum.</title>
        <authorList>
            <consortium name="DOE Joint Genome Institute"/>
            <person name="Peter M."/>
            <person name="Kohler A."/>
            <person name="Ohm R.A."/>
            <person name="Kuo A."/>
            <person name="Krutzmann J."/>
            <person name="Morin E."/>
            <person name="Arend M."/>
            <person name="Barry K.W."/>
            <person name="Binder M."/>
            <person name="Choi C."/>
            <person name="Clum A."/>
            <person name="Copeland A."/>
            <person name="Grisel N."/>
            <person name="Haridas S."/>
            <person name="Kipfer T."/>
            <person name="LaButti K."/>
            <person name="Lindquist E."/>
            <person name="Lipzen A."/>
            <person name="Maire R."/>
            <person name="Meier B."/>
            <person name="Mihaltcheva S."/>
            <person name="Molinier V."/>
            <person name="Murat C."/>
            <person name="Poggeler S."/>
            <person name="Quandt C.A."/>
            <person name="Sperisen C."/>
            <person name="Tritt A."/>
            <person name="Tisserant E."/>
            <person name="Crous P.W."/>
            <person name="Henrissat B."/>
            <person name="Nehls U."/>
            <person name="Egli S."/>
            <person name="Spatafora J.W."/>
            <person name="Grigoriev I.V."/>
            <person name="Martin F.M."/>
        </authorList>
    </citation>
    <scope>NUCLEOTIDE SEQUENCE [LARGE SCALE GENOMIC DNA]</scope>
    <source>
        <strain evidence="5 6">CBS 207.34</strain>
    </source>
</reference>
<dbReference type="InterPro" id="IPR012677">
    <property type="entry name" value="Nucleotide-bd_a/b_plait_sf"/>
</dbReference>
<dbReference type="InterPro" id="IPR035979">
    <property type="entry name" value="RBD_domain_sf"/>
</dbReference>
<name>A0A8E2JQY9_9PEZI</name>
<dbReference type="Pfam" id="PF04146">
    <property type="entry name" value="YTH"/>
    <property type="match status" value="1"/>
</dbReference>
<feature type="region of interest" description="Disordered" evidence="2">
    <location>
        <begin position="23"/>
        <end position="106"/>
    </location>
</feature>
<gene>
    <name evidence="5" type="ORF">AOQ84DRAFT_378787</name>
</gene>
<dbReference type="PANTHER" id="PTHR12357:SF3">
    <property type="entry name" value="YTH DOMAIN-CONTAINING PROTEIN 1"/>
    <property type="match status" value="1"/>
</dbReference>